<comment type="catalytic activity">
    <reaction evidence="2">
        <text>an N(2)-(1-hydroxy-2-oxoethyl)-guanosine in RNA + H2O = a guanosine in RNA + glycolate + H(+)</text>
        <dbReference type="Rhea" id="RHEA:57292"/>
        <dbReference type="Rhea" id="RHEA-COMP:14855"/>
        <dbReference type="Rhea" id="RHEA-COMP:14859"/>
        <dbReference type="ChEBI" id="CHEBI:15377"/>
        <dbReference type="ChEBI" id="CHEBI:15378"/>
        <dbReference type="ChEBI" id="CHEBI:29805"/>
        <dbReference type="ChEBI" id="CHEBI:74269"/>
        <dbReference type="ChEBI" id="CHEBI:141581"/>
    </reaction>
</comment>
<dbReference type="NCBIfam" id="TIGR01383">
    <property type="entry name" value="not_thiJ"/>
    <property type="match status" value="1"/>
</dbReference>
<comment type="catalytic activity">
    <reaction evidence="25">
        <text>N(2)-(1-hydroxy-2-oxopropyl)-GMP + H2O = lactate + GMP + H(+)</text>
        <dbReference type="Rhea" id="RHEA:57268"/>
        <dbReference type="ChEBI" id="CHEBI:15377"/>
        <dbReference type="ChEBI" id="CHEBI:15378"/>
        <dbReference type="ChEBI" id="CHEBI:24996"/>
        <dbReference type="ChEBI" id="CHEBI:58115"/>
        <dbReference type="ChEBI" id="CHEBI:141575"/>
    </reaction>
</comment>
<dbReference type="MEROPS" id="C56.971"/>
<comment type="catalytic activity">
    <reaction evidence="16">
        <text>N(6)-(1-hydroxy-2-oxopropyl)-L-lysyl-[protein] + H2O = lactate + L-lysyl-[protein] + H(+)</text>
        <dbReference type="Rhea" id="RHEA:49552"/>
        <dbReference type="Rhea" id="RHEA-COMP:9752"/>
        <dbReference type="Rhea" id="RHEA-COMP:12429"/>
        <dbReference type="ChEBI" id="CHEBI:15377"/>
        <dbReference type="ChEBI" id="CHEBI:15378"/>
        <dbReference type="ChEBI" id="CHEBI:24996"/>
        <dbReference type="ChEBI" id="CHEBI:29969"/>
        <dbReference type="ChEBI" id="CHEBI:131709"/>
        <dbReference type="EC" id="3.5.1.124"/>
    </reaction>
</comment>
<evidence type="ECO:0000256" key="1">
    <source>
        <dbReference type="ARBA" id="ARBA00000456"/>
    </source>
</evidence>
<evidence type="ECO:0000256" key="18">
    <source>
        <dbReference type="ARBA" id="ARBA00048786"/>
    </source>
</evidence>
<comment type="catalytic activity">
    <reaction evidence="11">
        <text>S-(1-hydroxy-2-oxopropyl)-L-cysteinyl-[protein] + H2O = lactate + L-cysteinyl-[protein] + H(+)</text>
        <dbReference type="Rhea" id="RHEA:49556"/>
        <dbReference type="Rhea" id="RHEA-COMP:10131"/>
        <dbReference type="Rhea" id="RHEA-COMP:12430"/>
        <dbReference type="ChEBI" id="CHEBI:15377"/>
        <dbReference type="ChEBI" id="CHEBI:15378"/>
        <dbReference type="ChEBI" id="CHEBI:24996"/>
        <dbReference type="ChEBI" id="CHEBI:29950"/>
        <dbReference type="ChEBI" id="CHEBI:131710"/>
        <dbReference type="EC" id="3.5.1.124"/>
    </reaction>
</comment>
<keyword evidence="8" id="KW-0278">Fertilization</keyword>
<evidence type="ECO:0000256" key="8">
    <source>
        <dbReference type="ARBA" id="ARBA00023279"/>
    </source>
</evidence>
<evidence type="ECO:0000256" key="13">
    <source>
        <dbReference type="ARBA" id="ARBA00048223"/>
    </source>
</evidence>
<evidence type="ECO:0000256" key="11">
    <source>
        <dbReference type="ARBA" id="ARBA00047717"/>
    </source>
</evidence>
<dbReference type="CDD" id="cd03135">
    <property type="entry name" value="GATase1_DJ-1"/>
    <property type="match status" value="1"/>
</dbReference>
<evidence type="ECO:0000256" key="4">
    <source>
        <dbReference type="ARBA" id="ARBA00008542"/>
    </source>
</evidence>
<comment type="catalytic activity">
    <reaction evidence="21">
        <text>N(2)-(1-hydroxy-2-oxopropyl)-GDP + H2O = lactate + GDP + H(+)</text>
        <dbReference type="Rhea" id="RHEA:57260"/>
        <dbReference type="ChEBI" id="CHEBI:15377"/>
        <dbReference type="ChEBI" id="CHEBI:15378"/>
        <dbReference type="ChEBI" id="CHEBI:24996"/>
        <dbReference type="ChEBI" id="CHEBI:58189"/>
        <dbReference type="ChEBI" id="CHEBI:141573"/>
    </reaction>
</comment>
<reference evidence="28" key="2">
    <citation type="submission" date="2025-08" db="UniProtKB">
        <authorList>
            <consortium name="Ensembl"/>
        </authorList>
    </citation>
    <scope>IDENTIFICATION</scope>
</reference>
<accession>H2YLH5</accession>
<evidence type="ECO:0000256" key="26">
    <source>
        <dbReference type="ARBA" id="ARBA00049474"/>
    </source>
</evidence>
<dbReference type="GO" id="GO:0006979">
    <property type="term" value="P:response to oxidative stress"/>
    <property type="evidence" value="ECO:0007669"/>
    <property type="project" value="TreeGrafter"/>
</dbReference>
<dbReference type="Gene3D" id="3.40.50.880">
    <property type="match status" value="1"/>
</dbReference>
<reference evidence="28" key="3">
    <citation type="submission" date="2025-09" db="UniProtKB">
        <authorList>
            <consortium name="Ensembl"/>
        </authorList>
    </citation>
    <scope>IDENTIFICATION</scope>
</reference>
<dbReference type="GO" id="GO:0023051">
    <property type="term" value="P:regulation of signaling"/>
    <property type="evidence" value="ECO:0007669"/>
    <property type="project" value="UniProtKB-ARBA"/>
</dbReference>
<evidence type="ECO:0000313" key="28">
    <source>
        <dbReference type="Ensembl" id="ENSCSAVP00000006177.1"/>
    </source>
</evidence>
<dbReference type="InterPro" id="IPR006287">
    <property type="entry name" value="DJ-1"/>
</dbReference>
<dbReference type="Pfam" id="PF01965">
    <property type="entry name" value="DJ-1_PfpI"/>
    <property type="match status" value="1"/>
</dbReference>
<dbReference type="SUPFAM" id="SSF52317">
    <property type="entry name" value="Class I glutamine amidotransferase-like"/>
    <property type="match status" value="1"/>
</dbReference>
<evidence type="ECO:0000256" key="12">
    <source>
        <dbReference type="ARBA" id="ARBA00047824"/>
    </source>
</evidence>
<evidence type="ECO:0000256" key="23">
    <source>
        <dbReference type="ARBA" id="ARBA00049200"/>
    </source>
</evidence>
<dbReference type="InterPro" id="IPR050325">
    <property type="entry name" value="Prot/Nucl_acid_deglycase"/>
</dbReference>
<evidence type="ECO:0000256" key="6">
    <source>
        <dbReference type="ARBA" id="ARBA00022490"/>
    </source>
</evidence>
<comment type="catalytic activity">
    <reaction evidence="17">
        <text>N(omega)-(1-hydroxy-2-oxoethyl)-L-arginyl-[protein] + H2O = L-arginyl-[protein] + glycolate + H(+)</text>
        <dbReference type="Rhea" id="RHEA:57188"/>
        <dbReference type="Rhea" id="RHEA-COMP:10532"/>
        <dbReference type="Rhea" id="RHEA-COMP:14844"/>
        <dbReference type="ChEBI" id="CHEBI:15377"/>
        <dbReference type="ChEBI" id="CHEBI:15378"/>
        <dbReference type="ChEBI" id="CHEBI:29805"/>
        <dbReference type="ChEBI" id="CHEBI:29965"/>
        <dbReference type="ChEBI" id="CHEBI:141553"/>
        <dbReference type="EC" id="3.5.1.124"/>
    </reaction>
</comment>
<dbReference type="STRING" id="51511.ENSCSAVP00000006177"/>
<dbReference type="eggNOG" id="KOG2764">
    <property type="taxonomic scope" value="Eukaryota"/>
</dbReference>
<comment type="catalytic activity">
    <reaction evidence="18">
        <text>N(2)-(1-hydroxy-2-oxopropyl)-dGTP + H2O = lactate + dGTP + H(+)</text>
        <dbReference type="Rhea" id="RHEA:57244"/>
        <dbReference type="ChEBI" id="CHEBI:15377"/>
        <dbReference type="ChEBI" id="CHEBI:15378"/>
        <dbReference type="ChEBI" id="CHEBI:24996"/>
        <dbReference type="ChEBI" id="CHEBI:61429"/>
        <dbReference type="ChEBI" id="CHEBI:141569"/>
    </reaction>
</comment>
<name>H2YLH5_CIOSA</name>
<protein>
    <recommendedName>
        <fullName evidence="5">protein deglycase</fullName>
        <ecNumber evidence="5">3.5.1.124</ecNumber>
    </recommendedName>
    <alternativeName>
        <fullName evidence="9">Maillard deglycase</fullName>
    </alternativeName>
    <alternativeName>
        <fullName evidence="10">Parkinsonism-associated deglycase</fullName>
    </alternativeName>
</protein>
<evidence type="ECO:0000256" key="21">
    <source>
        <dbReference type="ARBA" id="ARBA00048993"/>
    </source>
</evidence>
<feature type="domain" description="DJ-1/PfpI" evidence="27">
    <location>
        <begin position="2"/>
        <end position="166"/>
    </location>
</feature>
<evidence type="ECO:0000256" key="7">
    <source>
        <dbReference type="ARBA" id="ARBA00023097"/>
    </source>
</evidence>
<evidence type="ECO:0000256" key="15">
    <source>
        <dbReference type="ARBA" id="ARBA00048443"/>
    </source>
</evidence>
<evidence type="ECO:0000256" key="5">
    <source>
        <dbReference type="ARBA" id="ARBA00012719"/>
    </source>
</evidence>
<evidence type="ECO:0000256" key="3">
    <source>
        <dbReference type="ARBA" id="ARBA00004496"/>
    </source>
</evidence>
<dbReference type="GeneTree" id="ENSGT00390000001231"/>
<dbReference type="InterPro" id="IPR002818">
    <property type="entry name" value="DJ-1/PfpI"/>
</dbReference>
<dbReference type="InterPro" id="IPR029062">
    <property type="entry name" value="Class_I_gatase-like"/>
</dbReference>
<dbReference type="FunCoup" id="H2YLH5">
    <property type="interactions" value="54"/>
</dbReference>
<dbReference type="PANTHER" id="PTHR48094">
    <property type="entry name" value="PROTEIN/NUCLEIC ACID DEGLYCASE DJ-1-RELATED"/>
    <property type="match status" value="1"/>
</dbReference>
<evidence type="ECO:0000256" key="14">
    <source>
        <dbReference type="ARBA" id="ARBA00048384"/>
    </source>
</evidence>
<comment type="catalytic activity">
    <reaction evidence="13">
        <text>N(2)-(1-hydroxy-2-oxoethyl)-GMP + H2O = glycolate + GMP + H(+)</text>
        <dbReference type="Rhea" id="RHEA:57304"/>
        <dbReference type="ChEBI" id="CHEBI:15377"/>
        <dbReference type="ChEBI" id="CHEBI:15378"/>
        <dbReference type="ChEBI" id="CHEBI:29805"/>
        <dbReference type="ChEBI" id="CHEBI:58115"/>
        <dbReference type="ChEBI" id="CHEBI:141576"/>
    </reaction>
</comment>
<dbReference type="OMA" id="KATCYPG"/>
<evidence type="ECO:0000256" key="10">
    <source>
        <dbReference type="ARBA" id="ARBA00031312"/>
    </source>
</evidence>
<comment type="catalytic activity">
    <reaction evidence="23">
        <text>N(2)-(1-hydroxy-2-oxopropyl)-GTP + H2O = lactate + GTP + H(+)</text>
        <dbReference type="Rhea" id="RHEA:57256"/>
        <dbReference type="ChEBI" id="CHEBI:15377"/>
        <dbReference type="ChEBI" id="CHEBI:15378"/>
        <dbReference type="ChEBI" id="CHEBI:24996"/>
        <dbReference type="ChEBI" id="CHEBI:37565"/>
        <dbReference type="ChEBI" id="CHEBI:141570"/>
    </reaction>
</comment>
<comment type="similarity">
    <text evidence="4">Belongs to the peptidase C56 family.</text>
</comment>
<dbReference type="GO" id="GO:0010646">
    <property type="term" value="P:regulation of cell communication"/>
    <property type="evidence" value="ECO:0007669"/>
    <property type="project" value="UniProtKB-ARBA"/>
</dbReference>
<proteinExistence type="inferred from homology"/>
<evidence type="ECO:0000256" key="2">
    <source>
        <dbReference type="ARBA" id="ARBA00000739"/>
    </source>
</evidence>
<comment type="catalytic activity">
    <reaction evidence="24">
        <text>N(2)-(1-hydroxy-2-oxoethyl)-GTP + H2O = glycolate + GTP + H(+)</text>
        <dbReference type="Rhea" id="RHEA:57252"/>
        <dbReference type="ChEBI" id="CHEBI:15377"/>
        <dbReference type="ChEBI" id="CHEBI:15378"/>
        <dbReference type="ChEBI" id="CHEBI:29805"/>
        <dbReference type="ChEBI" id="CHEBI:37565"/>
        <dbReference type="ChEBI" id="CHEBI:141571"/>
    </reaction>
</comment>
<comment type="catalytic activity">
    <reaction evidence="26">
        <text>N(6)-(1-hydroxy-2-oxoethyl)-L-lysyl-[protein] + H2O = glycolate + L-lysyl-[protein] + H(+)</text>
        <dbReference type="Rhea" id="RHEA:57192"/>
        <dbReference type="Rhea" id="RHEA-COMP:9752"/>
        <dbReference type="Rhea" id="RHEA-COMP:14845"/>
        <dbReference type="ChEBI" id="CHEBI:15377"/>
        <dbReference type="ChEBI" id="CHEBI:15378"/>
        <dbReference type="ChEBI" id="CHEBI:29805"/>
        <dbReference type="ChEBI" id="CHEBI:29969"/>
        <dbReference type="ChEBI" id="CHEBI:141554"/>
        <dbReference type="EC" id="3.5.1.124"/>
    </reaction>
</comment>
<reference evidence="29" key="1">
    <citation type="submission" date="2003-08" db="EMBL/GenBank/DDBJ databases">
        <authorList>
            <person name="Birren B."/>
            <person name="Nusbaum C."/>
            <person name="Abebe A."/>
            <person name="Abouelleil A."/>
            <person name="Adekoya E."/>
            <person name="Ait-zahra M."/>
            <person name="Allen N."/>
            <person name="Allen T."/>
            <person name="An P."/>
            <person name="Anderson M."/>
            <person name="Anderson S."/>
            <person name="Arachchi H."/>
            <person name="Armbruster J."/>
            <person name="Bachantsang P."/>
            <person name="Baldwin J."/>
            <person name="Barry A."/>
            <person name="Bayul T."/>
            <person name="Blitshsteyn B."/>
            <person name="Bloom T."/>
            <person name="Blye J."/>
            <person name="Boguslavskiy L."/>
            <person name="Borowsky M."/>
            <person name="Boukhgalter B."/>
            <person name="Brunache A."/>
            <person name="Butler J."/>
            <person name="Calixte N."/>
            <person name="Calvo S."/>
            <person name="Camarata J."/>
            <person name="Campo K."/>
            <person name="Chang J."/>
            <person name="Cheshatsang Y."/>
            <person name="Citroen M."/>
            <person name="Collymore A."/>
            <person name="Considine T."/>
            <person name="Cook A."/>
            <person name="Cooke P."/>
            <person name="Corum B."/>
            <person name="Cuomo C."/>
            <person name="David R."/>
            <person name="Dawoe T."/>
            <person name="Degray S."/>
            <person name="Dodge S."/>
            <person name="Dooley K."/>
            <person name="Dorje P."/>
            <person name="Dorjee K."/>
            <person name="Dorris L."/>
            <person name="Duffey N."/>
            <person name="Dupes A."/>
            <person name="Elkins T."/>
            <person name="Engels R."/>
            <person name="Erickson J."/>
            <person name="Farina A."/>
            <person name="Faro S."/>
            <person name="Ferreira P."/>
            <person name="Fischer H."/>
            <person name="Fitzgerald M."/>
            <person name="Foley K."/>
            <person name="Gage D."/>
            <person name="Galagan J."/>
            <person name="Gearin G."/>
            <person name="Gnerre S."/>
            <person name="Gnirke A."/>
            <person name="Goyette A."/>
            <person name="Graham J."/>
            <person name="Grandbois E."/>
            <person name="Gyaltsen K."/>
            <person name="Hafez N."/>
            <person name="Hagopian D."/>
            <person name="Hagos B."/>
            <person name="Hall J."/>
            <person name="Hatcher B."/>
            <person name="Heller A."/>
            <person name="Higgins H."/>
            <person name="Honan T."/>
            <person name="Horn A."/>
            <person name="Houde N."/>
            <person name="Hughes L."/>
            <person name="Hulme W."/>
            <person name="Husby E."/>
            <person name="Iliev I."/>
            <person name="Jaffe D."/>
            <person name="Jones C."/>
            <person name="Kamal M."/>
            <person name="Kamat A."/>
            <person name="Kamvysselis M."/>
            <person name="Karlsson E."/>
            <person name="Kells C."/>
            <person name="Kieu A."/>
            <person name="Kisner P."/>
            <person name="Kodira C."/>
            <person name="Kulbokas E."/>
            <person name="Labutti K."/>
            <person name="Lama D."/>
            <person name="Landers T."/>
            <person name="Leger J."/>
            <person name="Levine S."/>
            <person name="Lewis D."/>
            <person name="Lewis T."/>
            <person name="Lindblad-toh K."/>
            <person name="Liu X."/>
            <person name="Lokyitsang T."/>
            <person name="Lokyitsang Y."/>
            <person name="Lucien O."/>
            <person name="Lui A."/>
            <person name="Ma L.J."/>
            <person name="Mabbitt R."/>
            <person name="Macdonald J."/>
            <person name="Maclean C."/>
            <person name="Major J."/>
            <person name="Manning J."/>
            <person name="Marabella R."/>
            <person name="Maru K."/>
            <person name="Matthews C."/>
            <person name="Mauceli E."/>
            <person name="Mccarthy M."/>
            <person name="Mcdonough S."/>
            <person name="Mcghee T."/>
            <person name="Meldrim J."/>
            <person name="Meneus L."/>
            <person name="Mesirov J."/>
            <person name="Mihalev A."/>
            <person name="Mihova T."/>
            <person name="Mikkelsen T."/>
            <person name="Mlenga V."/>
            <person name="Moru K."/>
            <person name="Mozes J."/>
            <person name="Mulrain L."/>
            <person name="Munson G."/>
            <person name="Naylor J."/>
            <person name="Newes C."/>
            <person name="Nguyen C."/>
            <person name="Nguyen N."/>
            <person name="Nguyen T."/>
            <person name="Nicol R."/>
            <person name="Nielsen C."/>
            <person name="Nizzari M."/>
            <person name="Norbu C."/>
            <person name="Norbu N."/>
            <person name="O'donnell P."/>
            <person name="Okoawo O."/>
            <person name="O'leary S."/>
            <person name="Omotosho B."/>
            <person name="O'neill K."/>
            <person name="Osman S."/>
            <person name="Parker S."/>
            <person name="Perrin D."/>
            <person name="Phunkhang P."/>
            <person name="Piqani B."/>
            <person name="Purcell S."/>
            <person name="Rachupka T."/>
            <person name="Ramasamy U."/>
            <person name="Rameau R."/>
            <person name="Ray V."/>
            <person name="Raymond C."/>
            <person name="Retta R."/>
            <person name="Richardson S."/>
            <person name="Rise C."/>
            <person name="Rodriguez J."/>
            <person name="Rogers J."/>
            <person name="Rogov P."/>
            <person name="Rutman M."/>
            <person name="Schupbach R."/>
            <person name="Seaman C."/>
            <person name="Settipalli S."/>
            <person name="Sharpe T."/>
            <person name="Sheridan J."/>
            <person name="Sherpa N."/>
            <person name="Shi J."/>
            <person name="Smirnov S."/>
            <person name="Smith C."/>
            <person name="Sougnez C."/>
            <person name="Spencer B."/>
            <person name="Stalker J."/>
            <person name="Stange-thomann N."/>
            <person name="Stavropoulos S."/>
            <person name="Stetson K."/>
            <person name="Stone C."/>
            <person name="Stone S."/>
            <person name="Stubbs M."/>
            <person name="Talamas J."/>
            <person name="Tchuinga P."/>
            <person name="Tenzing P."/>
            <person name="Tesfaye S."/>
            <person name="Theodore J."/>
            <person name="Thoulutsang Y."/>
            <person name="Topham K."/>
            <person name="Towey S."/>
            <person name="Tsamla T."/>
            <person name="Tsomo N."/>
            <person name="Vallee D."/>
            <person name="Vassiliev H."/>
            <person name="Venkataraman V."/>
            <person name="Vinson J."/>
            <person name="Vo A."/>
            <person name="Wade C."/>
            <person name="Wang S."/>
            <person name="Wangchuk T."/>
            <person name="Wangdi T."/>
            <person name="Whittaker C."/>
            <person name="Wilkinson J."/>
            <person name="Wu Y."/>
            <person name="Wyman D."/>
            <person name="Yadav S."/>
            <person name="Yang S."/>
            <person name="Yang X."/>
            <person name="Yeager S."/>
            <person name="Yee E."/>
            <person name="Young G."/>
            <person name="Zainoun J."/>
            <person name="Zembeck L."/>
            <person name="Zimmer A."/>
            <person name="Zody M."/>
            <person name="Lander E."/>
        </authorList>
    </citation>
    <scope>NUCLEOTIDE SEQUENCE [LARGE SCALE GENOMIC DNA]</scope>
</reference>
<dbReference type="EC" id="3.5.1.124" evidence="5"/>
<dbReference type="HOGENOM" id="CLU_000445_44_2_1"/>
<evidence type="ECO:0000256" key="20">
    <source>
        <dbReference type="ARBA" id="ARBA00048937"/>
    </source>
</evidence>
<evidence type="ECO:0000256" key="19">
    <source>
        <dbReference type="ARBA" id="ARBA00048884"/>
    </source>
</evidence>
<dbReference type="GO" id="GO:0016684">
    <property type="term" value="F:oxidoreductase activity, acting on peroxide as acceptor"/>
    <property type="evidence" value="ECO:0007669"/>
    <property type="project" value="TreeGrafter"/>
</dbReference>
<evidence type="ECO:0000256" key="22">
    <source>
        <dbReference type="ARBA" id="ARBA00049074"/>
    </source>
</evidence>
<comment type="catalytic activity">
    <reaction evidence="19">
        <text>N(omega)-(1-hydroxy-2-oxopropyl)-L-arginyl-[protein] + H2O = lactate + L-arginyl-[protein] + H(+)</text>
        <dbReference type="Rhea" id="RHEA:49548"/>
        <dbReference type="Rhea" id="RHEA-COMP:10532"/>
        <dbReference type="Rhea" id="RHEA-COMP:12428"/>
        <dbReference type="ChEBI" id="CHEBI:15377"/>
        <dbReference type="ChEBI" id="CHEBI:15378"/>
        <dbReference type="ChEBI" id="CHEBI:24996"/>
        <dbReference type="ChEBI" id="CHEBI:29965"/>
        <dbReference type="ChEBI" id="CHEBI:131708"/>
        <dbReference type="EC" id="3.5.1.124"/>
    </reaction>
</comment>
<evidence type="ECO:0000256" key="16">
    <source>
        <dbReference type="ARBA" id="ARBA00048587"/>
    </source>
</evidence>
<evidence type="ECO:0000256" key="24">
    <source>
        <dbReference type="ARBA" id="ARBA00049222"/>
    </source>
</evidence>
<dbReference type="GO" id="GO:0036524">
    <property type="term" value="F:protein deglycase activity"/>
    <property type="evidence" value="ECO:0007669"/>
    <property type="project" value="UniProtKB-EC"/>
</dbReference>
<dbReference type="PANTHER" id="PTHR48094:SF12">
    <property type="entry name" value="PARKINSON DISEASE PROTEIN 7 HOMOLOG"/>
    <property type="match status" value="1"/>
</dbReference>
<keyword evidence="6" id="KW-0963">Cytoplasm</keyword>
<keyword evidence="7" id="KW-0558">Oxidation</keyword>
<comment type="catalytic activity">
    <reaction evidence="22">
        <text>N(2)-(1-hydroxy-2-oxoethyl)-dGTP + H2O = dGTP + glycolate + H(+)</text>
        <dbReference type="Rhea" id="RHEA:57248"/>
        <dbReference type="ChEBI" id="CHEBI:15377"/>
        <dbReference type="ChEBI" id="CHEBI:15378"/>
        <dbReference type="ChEBI" id="CHEBI:29805"/>
        <dbReference type="ChEBI" id="CHEBI:61429"/>
        <dbReference type="ChEBI" id="CHEBI:141572"/>
    </reaction>
</comment>
<comment type="catalytic activity">
    <reaction evidence="12">
        <text>N(2)-(1-hydroxy-2-oxoethyl)-GDP + H2O = glycolate + GDP + H(+)</text>
        <dbReference type="Rhea" id="RHEA:57264"/>
        <dbReference type="ChEBI" id="CHEBI:15377"/>
        <dbReference type="ChEBI" id="CHEBI:15378"/>
        <dbReference type="ChEBI" id="CHEBI:29805"/>
        <dbReference type="ChEBI" id="CHEBI:58189"/>
        <dbReference type="ChEBI" id="CHEBI:141574"/>
    </reaction>
</comment>
<dbReference type="Proteomes" id="UP000007875">
    <property type="component" value="Unassembled WGS sequence"/>
</dbReference>
<organism evidence="28 29">
    <name type="scientific">Ciona savignyi</name>
    <name type="common">Pacific transparent sea squirt</name>
    <dbReference type="NCBI Taxonomy" id="51511"/>
    <lineage>
        <taxon>Eukaryota</taxon>
        <taxon>Metazoa</taxon>
        <taxon>Chordata</taxon>
        <taxon>Tunicata</taxon>
        <taxon>Ascidiacea</taxon>
        <taxon>Phlebobranchia</taxon>
        <taxon>Cionidae</taxon>
        <taxon>Ciona</taxon>
    </lineage>
</organism>
<evidence type="ECO:0000313" key="29">
    <source>
        <dbReference type="Proteomes" id="UP000007875"/>
    </source>
</evidence>
<sequence>MKKALVLLADGAEEIEAVVVIDVLRRADIDVTVAGLTGDGIVTCSRKVKIKPDMDIASAAKNAPYDVIILPGGLQGATALSKAAVVGEMLKDQEKCQRIIGAICAAPIAIKAHKIGVGKQITSYPAFKDQFTEYKYSEATVVSDGNLITSRGPATAMQFALEIVRQLCGEEVATATAAPMLVTL</sequence>
<dbReference type="InParanoid" id="H2YLH5"/>
<dbReference type="GO" id="GO:0005739">
    <property type="term" value="C:mitochondrion"/>
    <property type="evidence" value="ECO:0007669"/>
    <property type="project" value="TreeGrafter"/>
</dbReference>
<evidence type="ECO:0000256" key="9">
    <source>
        <dbReference type="ARBA" id="ARBA00030958"/>
    </source>
</evidence>
<dbReference type="GO" id="GO:0046295">
    <property type="term" value="P:glycolate biosynthetic process"/>
    <property type="evidence" value="ECO:0007669"/>
    <property type="project" value="TreeGrafter"/>
</dbReference>
<evidence type="ECO:0000256" key="25">
    <source>
        <dbReference type="ARBA" id="ARBA00049281"/>
    </source>
</evidence>
<evidence type="ECO:0000259" key="27">
    <source>
        <dbReference type="Pfam" id="PF01965"/>
    </source>
</evidence>
<comment type="catalytic activity">
    <reaction evidence="15">
        <text>an N(2)-(1-hydroxy-2-oxopropyl)-2'-deoxyguanosine in DNA + H2O = a 2'-deoxyguanosine in DNA + lactate + H(+)</text>
        <dbReference type="Rhea" id="RHEA:57300"/>
        <dbReference type="Rhea" id="RHEA-COMP:11367"/>
        <dbReference type="Rhea" id="RHEA-COMP:14856"/>
        <dbReference type="ChEBI" id="CHEBI:15377"/>
        <dbReference type="ChEBI" id="CHEBI:15378"/>
        <dbReference type="ChEBI" id="CHEBI:24996"/>
        <dbReference type="ChEBI" id="CHEBI:85445"/>
        <dbReference type="ChEBI" id="CHEBI:141578"/>
    </reaction>
</comment>
<keyword evidence="29" id="KW-1185">Reference proteome</keyword>
<comment type="subcellular location">
    <subcellularLocation>
        <location evidence="3">Cytoplasm</location>
    </subcellularLocation>
</comment>
<comment type="catalytic activity">
    <reaction evidence="20">
        <text>S-(1-hydroxy-2-oxoethyl)-L-cysteinyl-[protein] + H2O = glycolate + L-cysteinyl-[protein] + H(+)</text>
        <dbReference type="Rhea" id="RHEA:57196"/>
        <dbReference type="Rhea" id="RHEA-COMP:10131"/>
        <dbReference type="Rhea" id="RHEA-COMP:14846"/>
        <dbReference type="ChEBI" id="CHEBI:15377"/>
        <dbReference type="ChEBI" id="CHEBI:15378"/>
        <dbReference type="ChEBI" id="CHEBI:29805"/>
        <dbReference type="ChEBI" id="CHEBI:29950"/>
        <dbReference type="ChEBI" id="CHEBI:141555"/>
        <dbReference type="EC" id="3.5.1.124"/>
    </reaction>
</comment>
<comment type="catalytic activity">
    <reaction evidence="14">
        <text>an N(2)-(1-hydroxy-2-oxopropyl)-guanosine in RNA + H2O = a guanosine in RNA + lactate + H(+)</text>
        <dbReference type="Rhea" id="RHEA:57288"/>
        <dbReference type="Rhea" id="RHEA-COMP:14855"/>
        <dbReference type="Rhea" id="RHEA-COMP:14858"/>
        <dbReference type="ChEBI" id="CHEBI:15377"/>
        <dbReference type="ChEBI" id="CHEBI:15378"/>
        <dbReference type="ChEBI" id="CHEBI:24996"/>
        <dbReference type="ChEBI" id="CHEBI:74269"/>
        <dbReference type="ChEBI" id="CHEBI:141580"/>
    </reaction>
</comment>
<dbReference type="FunFam" id="3.40.50.880:FF:000022">
    <property type="entry name" value="protein deglycase DJ-1"/>
    <property type="match status" value="1"/>
</dbReference>
<dbReference type="GO" id="GO:1903189">
    <property type="term" value="P:glyoxal metabolic process"/>
    <property type="evidence" value="ECO:0007669"/>
    <property type="project" value="TreeGrafter"/>
</dbReference>
<dbReference type="GO" id="GO:0007338">
    <property type="term" value="P:single fertilization"/>
    <property type="evidence" value="ECO:0007669"/>
    <property type="project" value="UniProtKB-KW"/>
</dbReference>
<dbReference type="GO" id="GO:0005634">
    <property type="term" value="C:nucleus"/>
    <property type="evidence" value="ECO:0007669"/>
    <property type="project" value="TreeGrafter"/>
</dbReference>
<comment type="catalytic activity">
    <reaction evidence="1">
        <text>an N(2)-(1-hydroxy-2-oxoethyl)-2'-deoxyguanosine in DNA + H2O = a 2'-deoxyguanosine in DNA + glycolate + H(+)</text>
        <dbReference type="Rhea" id="RHEA:57296"/>
        <dbReference type="Rhea" id="RHEA-COMP:11367"/>
        <dbReference type="Rhea" id="RHEA-COMP:14857"/>
        <dbReference type="ChEBI" id="CHEBI:15377"/>
        <dbReference type="ChEBI" id="CHEBI:15378"/>
        <dbReference type="ChEBI" id="CHEBI:29805"/>
        <dbReference type="ChEBI" id="CHEBI:85445"/>
        <dbReference type="ChEBI" id="CHEBI:141579"/>
    </reaction>
</comment>
<dbReference type="Ensembl" id="ENSCSAVT00000006255.1">
    <property type="protein sequence ID" value="ENSCSAVP00000006177.1"/>
    <property type="gene ID" value="ENSCSAVG00000003686.1"/>
</dbReference>
<dbReference type="AlphaFoldDB" id="H2YLH5"/>
<evidence type="ECO:0000256" key="17">
    <source>
        <dbReference type="ARBA" id="ARBA00048622"/>
    </source>
</evidence>